<feature type="region of interest" description="Disordered" evidence="1">
    <location>
        <begin position="44"/>
        <end position="81"/>
    </location>
</feature>
<evidence type="ECO:0000313" key="2">
    <source>
        <dbReference type="EMBL" id="MQM20968.1"/>
    </source>
</evidence>
<evidence type="ECO:0000256" key="1">
    <source>
        <dbReference type="SAM" id="MobiDB-lite"/>
    </source>
</evidence>
<dbReference type="AlphaFoldDB" id="A0A843XME7"/>
<keyword evidence="3" id="KW-1185">Reference proteome</keyword>
<comment type="caution">
    <text evidence="2">The sequence shown here is derived from an EMBL/GenBank/DDBJ whole genome shotgun (WGS) entry which is preliminary data.</text>
</comment>
<protein>
    <recommendedName>
        <fullName evidence="4">DUF4219 domain-containing protein</fullName>
    </recommendedName>
</protein>
<evidence type="ECO:0008006" key="4">
    <source>
        <dbReference type="Google" id="ProtNLM"/>
    </source>
</evidence>
<dbReference type="EMBL" id="NMUH01010443">
    <property type="protein sequence ID" value="MQM20968.1"/>
    <property type="molecule type" value="Genomic_DNA"/>
</dbReference>
<evidence type="ECO:0000313" key="3">
    <source>
        <dbReference type="Proteomes" id="UP000652761"/>
    </source>
</evidence>
<organism evidence="2 3">
    <name type="scientific">Colocasia esculenta</name>
    <name type="common">Wild taro</name>
    <name type="synonym">Arum esculentum</name>
    <dbReference type="NCBI Taxonomy" id="4460"/>
    <lineage>
        <taxon>Eukaryota</taxon>
        <taxon>Viridiplantae</taxon>
        <taxon>Streptophyta</taxon>
        <taxon>Embryophyta</taxon>
        <taxon>Tracheophyta</taxon>
        <taxon>Spermatophyta</taxon>
        <taxon>Magnoliopsida</taxon>
        <taxon>Liliopsida</taxon>
        <taxon>Araceae</taxon>
        <taxon>Aroideae</taxon>
        <taxon>Colocasieae</taxon>
        <taxon>Colocasia</taxon>
    </lineage>
</organism>
<dbReference type="Proteomes" id="UP000652761">
    <property type="component" value="Unassembled WGS sequence"/>
</dbReference>
<proteinExistence type="predicted"/>
<gene>
    <name evidence="2" type="ORF">Taro_053998</name>
</gene>
<accession>A0A843XME7</accession>
<name>A0A843XME7_COLES</name>
<sequence>MAAQGYAEGQLVTKPPFFDGEEYQYWMMRMECFIRGTDFDLWQTGQPEKSKKKHKKFMAAAWENEEATSSKSSRSESEKEQ</sequence>
<reference evidence="2" key="1">
    <citation type="submission" date="2017-07" db="EMBL/GenBank/DDBJ databases">
        <title>Taro Niue Genome Assembly and Annotation.</title>
        <authorList>
            <person name="Atibalentja N."/>
            <person name="Keating K."/>
            <person name="Fields C.J."/>
        </authorList>
    </citation>
    <scope>NUCLEOTIDE SEQUENCE</scope>
    <source>
        <strain evidence="2">Niue_2</strain>
        <tissue evidence="2">Leaf</tissue>
    </source>
</reference>
<feature type="non-terminal residue" evidence="2">
    <location>
        <position position="81"/>
    </location>
</feature>